<proteinExistence type="predicted"/>
<name>A0A242U1J0_ACIPI</name>
<dbReference type="Proteomes" id="UP000195162">
    <property type="component" value="Unassembled WGS sequence"/>
</dbReference>
<accession>A0A242U1J0</accession>
<dbReference type="AlphaFoldDB" id="A0A242U1J0"/>
<sequence length="112" mass="12608">MKKIIFTIVLGLGISNFTNADTLIPRSVQGDKGKYYLIEKKKQGDIIITLHKRIGVETTDYTRLETNCKTMKMREIGTGEGSIKAIKINPTKWFDLVEGSSKSDLAHFVCKK</sequence>
<evidence type="ECO:0000313" key="1">
    <source>
        <dbReference type="EMBL" id="OTU25955.1"/>
    </source>
</evidence>
<dbReference type="EMBL" id="NGIR01000032">
    <property type="protein sequence ID" value="OTU25955.1"/>
    <property type="molecule type" value="Genomic_DNA"/>
</dbReference>
<evidence type="ECO:0000313" key="2">
    <source>
        <dbReference type="Proteomes" id="UP000195162"/>
    </source>
</evidence>
<dbReference type="RefSeq" id="WP_086376266.1">
    <property type="nucleotide sequence ID" value="NZ_JADVOL010000007.1"/>
</dbReference>
<protein>
    <submittedName>
        <fullName evidence="1">Uncharacterized protein</fullName>
    </submittedName>
</protein>
<comment type="caution">
    <text evidence="1">The sequence shown here is derived from an EMBL/GenBank/DDBJ whole genome shotgun (WGS) entry which is preliminary data.</text>
</comment>
<reference evidence="1 2" key="1">
    <citation type="submission" date="2017-05" db="EMBL/GenBank/DDBJ databases">
        <authorList>
            <person name="Song R."/>
            <person name="Chenine A.L."/>
            <person name="Ruprecht R.M."/>
        </authorList>
    </citation>
    <scope>NUCLEOTIDE SEQUENCE [LARGE SCALE GENOMIC DNA]</scope>
    <source>
        <strain evidence="1 2">ARLG1955</strain>
    </source>
</reference>
<gene>
    <name evidence="1" type="ORF">CAT59_17250</name>
</gene>
<organism evidence="1 2">
    <name type="scientific">Acinetobacter pittii</name>
    <name type="common">Acinetobacter genomosp. 3</name>
    <dbReference type="NCBI Taxonomy" id="48296"/>
    <lineage>
        <taxon>Bacteria</taxon>
        <taxon>Pseudomonadati</taxon>
        <taxon>Pseudomonadota</taxon>
        <taxon>Gammaproteobacteria</taxon>
        <taxon>Moraxellales</taxon>
        <taxon>Moraxellaceae</taxon>
        <taxon>Acinetobacter</taxon>
        <taxon>Acinetobacter calcoaceticus/baumannii complex</taxon>
    </lineage>
</organism>